<feature type="signal peptide" evidence="1">
    <location>
        <begin position="1"/>
        <end position="23"/>
    </location>
</feature>
<dbReference type="EMBL" id="CP014864">
    <property type="protein sequence ID" value="AMX01821.1"/>
    <property type="molecule type" value="Genomic_DNA"/>
</dbReference>
<feature type="domain" description="Tail specific protease" evidence="2">
    <location>
        <begin position="242"/>
        <end position="392"/>
    </location>
</feature>
<dbReference type="GO" id="GO:0030288">
    <property type="term" value="C:outer membrane-bounded periplasmic space"/>
    <property type="evidence" value="ECO:0007669"/>
    <property type="project" value="TreeGrafter"/>
</dbReference>
<name>A0A143HJY8_MICTH</name>
<dbReference type="GO" id="GO:0008236">
    <property type="term" value="F:serine-type peptidase activity"/>
    <property type="evidence" value="ECO:0007669"/>
    <property type="project" value="InterPro"/>
</dbReference>
<dbReference type="Gene3D" id="2.30.42.10">
    <property type="match status" value="1"/>
</dbReference>
<dbReference type="RefSeq" id="WP_067151706.1">
    <property type="nucleotide sequence ID" value="NZ_CP014864.1"/>
</dbReference>
<evidence type="ECO:0000259" key="2">
    <source>
        <dbReference type="Pfam" id="PF03572"/>
    </source>
</evidence>
<dbReference type="GO" id="GO:0004175">
    <property type="term" value="F:endopeptidase activity"/>
    <property type="evidence" value="ECO:0007669"/>
    <property type="project" value="TreeGrafter"/>
</dbReference>
<dbReference type="GO" id="GO:0006508">
    <property type="term" value="P:proteolysis"/>
    <property type="evidence" value="ECO:0007669"/>
    <property type="project" value="InterPro"/>
</dbReference>
<gene>
    <name evidence="4" type="ORF">A3224_03780</name>
</gene>
<dbReference type="InterPro" id="IPR029045">
    <property type="entry name" value="ClpP/crotonase-like_dom_sf"/>
</dbReference>
<evidence type="ECO:0000256" key="1">
    <source>
        <dbReference type="SAM" id="SignalP"/>
    </source>
</evidence>
<evidence type="ECO:0000313" key="4">
    <source>
        <dbReference type="EMBL" id="AMX01821.1"/>
    </source>
</evidence>
<evidence type="ECO:0000313" key="5">
    <source>
        <dbReference type="Proteomes" id="UP000076077"/>
    </source>
</evidence>
<feature type="domain" description="Peptidase S41 N-terminal" evidence="3">
    <location>
        <begin position="65"/>
        <end position="103"/>
    </location>
</feature>
<feature type="chain" id="PRO_5007509418" evidence="1">
    <location>
        <begin position="24"/>
        <end position="509"/>
    </location>
</feature>
<proteinExistence type="predicted"/>
<dbReference type="Pfam" id="PF18294">
    <property type="entry name" value="Pept_S41_N"/>
    <property type="match status" value="1"/>
</dbReference>
<dbReference type="Pfam" id="PF03572">
    <property type="entry name" value="Peptidase_S41"/>
    <property type="match status" value="1"/>
</dbReference>
<reference evidence="5" key="1">
    <citation type="submission" date="2016-03" db="EMBL/GenBank/DDBJ databases">
        <authorList>
            <person name="Lee Y.-S."/>
            <person name="Choi Y.-L."/>
        </authorList>
    </citation>
    <scope>NUCLEOTIDE SEQUENCE [LARGE SCALE GENOMIC DNA]</scope>
    <source>
        <strain evidence="5">DAU221</strain>
    </source>
</reference>
<dbReference type="GeneID" id="76607172"/>
<protein>
    <submittedName>
        <fullName evidence="4">Peptidase</fullName>
    </submittedName>
</protein>
<dbReference type="InterPro" id="IPR041613">
    <property type="entry name" value="Pept_S41_N"/>
</dbReference>
<dbReference type="Gene3D" id="3.90.226.10">
    <property type="entry name" value="2-enoyl-CoA Hydratase, Chain A, domain 1"/>
    <property type="match status" value="1"/>
</dbReference>
<dbReference type="InterPro" id="IPR036034">
    <property type="entry name" value="PDZ_sf"/>
</dbReference>
<keyword evidence="1" id="KW-0732">Signal</keyword>
<evidence type="ECO:0000259" key="3">
    <source>
        <dbReference type="Pfam" id="PF18294"/>
    </source>
</evidence>
<sequence length="509" mass="55648">MGGTRRHLFICVFLTLSAIQLSACSSGGGGGDDAGHDDQPSAWQPGVFLPSDEFANQCSSALWENNWLRSWSHETYLWYDEIEDRDPAGYADPTEYFALLKTEGYTPSGSKKDNFHYSMPTAEWNQQSESGVSVGYGFQWAVFNSNPEQVYAAYSDSEEWPAEVARGMRVVRIGDVYMSQVSSQADIDFINNALWPSAAGDTHEFEFERGDGTLYTVELTAANVVSDPVPKVDVLEGSGGERVGYLLFNDHIGTAEKALRDAVTQLRQQSIDELVLDLRYNGGGYLAIASQLAYMIAGPERTEGKTFELMQFNDQHPTHDPVTGEPLEPIPFIDVTLGEWELPGNQSLPSLNLERVFVLAGPNTCSASEAIINSLRGVNVKVVLIGSQTCGKPYGFYPTDNCGTTWFTIQFKGVNDKGFGEYSDGFAPSSYDDGYALVKGCEVADDFSHPLGDENEGRLAVALNYIADGQCETSAAAGFVAQPQLGVMFSDGKVVKSAWRQNRIVTLGR</sequence>
<dbReference type="SUPFAM" id="SSF52096">
    <property type="entry name" value="ClpP/crotonase"/>
    <property type="match status" value="1"/>
</dbReference>
<dbReference type="KEGG" id="mthd:A3224_03780"/>
<dbReference type="OrthoDB" id="7168509at2"/>
<dbReference type="STRING" id="252514.A3224_03780"/>
<dbReference type="Gene3D" id="3.30.750.170">
    <property type="match status" value="1"/>
</dbReference>
<keyword evidence="5" id="KW-1185">Reference proteome</keyword>
<dbReference type="Proteomes" id="UP000076077">
    <property type="component" value="Chromosome"/>
</dbReference>
<dbReference type="AlphaFoldDB" id="A0A143HJY8"/>
<accession>A0A143HJY8</accession>
<dbReference type="InterPro" id="IPR005151">
    <property type="entry name" value="Tail-specific_protease"/>
</dbReference>
<dbReference type="PANTHER" id="PTHR32060">
    <property type="entry name" value="TAIL-SPECIFIC PROTEASE"/>
    <property type="match status" value="1"/>
</dbReference>
<organism evidence="4 5">
    <name type="scientific">Microbulbifer thermotolerans</name>
    <dbReference type="NCBI Taxonomy" id="252514"/>
    <lineage>
        <taxon>Bacteria</taxon>
        <taxon>Pseudomonadati</taxon>
        <taxon>Pseudomonadota</taxon>
        <taxon>Gammaproteobacteria</taxon>
        <taxon>Cellvibrionales</taxon>
        <taxon>Microbulbiferaceae</taxon>
        <taxon>Microbulbifer</taxon>
    </lineage>
</organism>
<dbReference type="CDD" id="cd07561">
    <property type="entry name" value="Peptidase_S41_CPP_like"/>
    <property type="match status" value="1"/>
</dbReference>
<dbReference type="GO" id="GO:0007165">
    <property type="term" value="P:signal transduction"/>
    <property type="evidence" value="ECO:0007669"/>
    <property type="project" value="TreeGrafter"/>
</dbReference>
<dbReference type="PANTHER" id="PTHR32060:SF30">
    <property type="entry name" value="CARBOXY-TERMINAL PROCESSING PROTEASE CTPA"/>
    <property type="match status" value="1"/>
</dbReference>